<dbReference type="EMBL" id="AJMT01000123">
    <property type="protein sequence ID" value="EIG27875.1"/>
    <property type="molecule type" value="Genomic_DNA"/>
</dbReference>
<comment type="caution">
    <text evidence="1">The sequence shown here is derived from an EMBL/GenBank/DDBJ whole genome shotgun (WGS) entry which is preliminary data.</text>
</comment>
<evidence type="ECO:0000313" key="2">
    <source>
        <dbReference type="Proteomes" id="UP000004473"/>
    </source>
</evidence>
<protein>
    <submittedName>
        <fullName evidence="1">Uncharacterized protein</fullName>
    </submittedName>
</protein>
<proteinExistence type="predicted"/>
<dbReference type="AlphaFoldDB" id="I2NPW4"/>
<dbReference type="Proteomes" id="UP000004473">
    <property type="component" value="Unassembled WGS sequence"/>
</dbReference>
<accession>I2NPW4</accession>
<dbReference type="PATRIC" id="fig|1095748.3.peg.1636"/>
<organism evidence="1 2">
    <name type="scientific">Neisseria sicca VK64</name>
    <dbReference type="NCBI Taxonomy" id="1095748"/>
    <lineage>
        <taxon>Bacteria</taxon>
        <taxon>Pseudomonadati</taxon>
        <taxon>Pseudomonadota</taxon>
        <taxon>Betaproteobacteria</taxon>
        <taxon>Neisseriales</taxon>
        <taxon>Neisseriaceae</taxon>
        <taxon>Neisseria</taxon>
    </lineage>
</organism>
<evidence type="ECO:0000313" key="1">
    <source>
        <dbReference type="EMBL" id="EIG27875.1"/>
    </source>
</evidence>
<name>I2NPW4_NEISI</name>
<sequence length="61" mass="6707">MLGLDPTYDCFVGYKYPTYTALGVRGQSPRYVCDCRAGITAVSDKFSDDPLYLKRSSETGG</sequence>
<gene>
    <name evidence="1" type="ORF">HMPREF1051_1513</name>
</gene>
<reference evidence="1 2" key="1">
    <citation type="submission" date="2012-04" db="EMBL/GenBank/DDBJ databases">
        <authorList>
            <person name="Harkins D.M."/>
            <person name="Madupu R."/>
            <person name="Durkin A.S."/>
            <person name="Torralba M."/>
            <person name="Methe B."/>
            <person name="Sutton G.G."/>
            <person name="Nelson K.E."/>
        </authorList>
    </citation>
    <scope>NUCLEOTIDE SEQUENCE [LARGE SCALE GENOMIC DNA]</scope>
    <source>
        <strain evidence="1 2">VK64</strain>
    </source>
</reference>